<evidence type="ECO:0000256" key="2">
    <source>
        <dbReference type="ARBA" id="ARBA00022475"/>
    </source>
</evidence>
<evidence type="ECO:0000256" key="3">
    <source>
        <dbReference type="ARBA" id="ARBA00022741"/>
    </source>
</evidence>
<dbReference type="InterPro" id="IPR003593">
    <property type="entry name" value="AAA+_ATPase"/>
</dbReference>
<keyword evidence="3" id="KW-0547">Nucleotide-binding</keyword>
<dbReference type="InterPro" id="IPR003439">
    <property type="entry name" value="ABC_transporter-like_ATP-bd"/>
</dbReference>
<comment type="caution">
    <text evidence="8">The sequence shown here is derived from an EMBL/GenBank/DDBJ whole genome shotgun (WGS) entry which is preliminary data.</text>
</comment>
<evidence type="ECO:0000256" key="1">
    <source>
        <dbReference type="ARBA" id="ARBA00022448"/>
    </source>
</evidence>
<dbReference type="STRING" id="1797291.A2V47_01845"/>
<gene>
    <name evidence="8" type="ORF">A2V47_01845</name>
</gene>
<dbReference type="InterPro" id="IPR040582">
    <property type="entry name" value="OB_MalK-like"/>
</dbReference>
<dbReference type="InterPro" id="IPR047641">
    <property type="entry name" value="ABC_transpr_MalK/UgpC-like"/>
</dbReference>
<dbReference type="PANTHER" id="PTHR43875:SF15">
    <property type="entry name" value="TREHALOSE IMPORT ATP-BINDING PROTEIN SUGC"/>
    <property type="match status" value="1"/>
</dbReference>
<dbReference type="EMBL" id="MEYH01000054">
    <property type="protein sequence ID" value="OGD15505.1"/>
    <property type="molecule type" value="Genomic_DNA"/>
</dbReference>
<dbReference type="SMART" id="SM00382">
    <property type="entry name" value="AAA"/>
    <property type="match status" value="1"/>
</dbReference>
<feature type="domain" description="ABC transporter" evidence="7">
    <location>
        <begin position="4"/>
        <end position="236"/>
    </location>
</feature>
<dbReference type="AlphaFoldDB" id="A0A1F5AAG3"/>
<proteinExistence type="predicted"/>
<dbReference type="Gene3D" id="2.40.50.100">
    <property type="match status" value="1"/>
</dbReference>
<dbReference type="InterPro" id="IPR008995">
    <property type="entry name" value="Mo/tungstate-bd_C_term_dom"/>
</dbReference>
<dbReference type="Gene3D" id="3.40.50.300">
    <property type="entry name" value="P-loop containing nucleotide triphosphate hydrolases"/>
    <property type="match status" value="1"/>
</dbReference>
<keyword evidence="4" id="KW-0067">ATP-binding</keyword>
<keyword evidence="6" id="KW-0472">Membrane</keyword>
<dbReference type="SUPFAM" id="SSF50331">
    <property type="entry name" value="MOP-like"/>
    <property type="match status" value="1"/>
</dbReference>
<dbReference type="Pfam" id="PF17912">
    <property type="entry name" value="OB_MalK"/>
    <property type="match status" value="1"/>
</dbReference>
<keyword evidence="1" id="KW-0813">Transport</keyword>
<evidence type="ECO:0000313" key="8">
    <source>
        <dbReference type="EMBL" id="OGD15505.1"/>
    </source>
</evidence>
<organism evidence="8 9">
    <name type="scientific">Candidatus Sediminicultor quintus</name>
    <dbReference type="NCBI Taxonomy" id="1797291"/>
    <lineage>
        <taxon>Bacteria</taxon>
        <taxon>Pseudomonadati</taxon>
        <taxon>Atribacterota</taxon>
        <taxon>Candidatus Phoenicimicrobiia</taxon>
        <taxon>Candidatus Pheonicimicrobiales</taxon>
        <taxon>Candidatus Phoenicimicrobiaceae</taxon>
        <taxon>Candidatus Sediminicultor</taxon>
    </lineage>
</organism>
<sequence length="375" mass="42429">MEKLELKNVYKHYVQGTVEAVKDLSLSLKSGELLAILGPSGCGKSSTLRMIAGIEDITKGEIYLDGEIINWLSAKERNIALAFETYALYPHLSLFENIAFPLRIRGRKDQEVRKEVKKIADMLEITNVLSKLPSEVSGGHQQRTSLARALIRPASLYLLDEPLSHLDTQQRTEFRVQIKRIQKTQNLTMLFVTHDQLEALALADRIAVLNLGVLQQIGTPEEIYEYPENLFVADFVGEPPMNFIKATLVREKNDYMAKLYNQKLKIPENYKDAIERFYKGDVIEIMLGIRPIYIYISEPVEGQTVSGEVYVFEDIGESGILTVQIGDALIRVELSPGYSFKLGERVNITFDLEKILIFNPTTGERIKANDSKTAK</sequence>
<dbReference type="GO" id="GO:0016887">
    <property type="term" value="F:ATP hydrolysis activity"/>
    <property type="evidence" value="ECO:0007669"/>
    <property type="project" value="InterPro"/>
</dbReference>
<dbReference type="GO" id="GO:0140359">
    <property type="term" value="F:ABC-type transporter activity"/>
    <property type="evidence" value="ECO:0007669"/>
    <property type="project" value="UniProtKB-ARBA"/>
</dbReference>
<dbReference type="InterPro" id="IPR027417">
    <property type="entry name" value="P-loop_NTPase"/>
</dbReference>
<keyword evidence="2" id="KW-1003">Cell membrane</keyword>
<dbReference type="GO" id="GO:0005524">
    <property type="term" value="F:ATP binding"/>
    <property type="evidence" value="ECO:0007669"/>
    <property type="project" value="UniProtKB-KW"/>
</dbReference>
<dbReference type="InterPro" id="IPR012340">
    <property type="entry name" value="NA-bd_OB-fold"/>
</dbReference>
<evidence type="ECO:0000313" key="9">
    <source>
        <dbReference type="Proteomes" id="UP000177701"/>
    </source>
</evidence>
<evidence type="ECO:0000256" key="5">
    <source>
        <dbReference type="ARBA" id="ARBA00022967"/>
    </source>
</evidence>
<keyword evidence="5" id="KW-1278">Translocase</keyword>
<dbReference type="GO" id="GO:0055052">
    <property type="term" value="C:ATP-binding cassette (ABC) transporter complex, substrate-binding subunit-containing"/>
    <property type="evidence" value="ECO:0007669"/>
    <property type="project" value="TreeGrafter"/>
</dbReference>
<dbReference type="Pfam" id="PF00005">
    <property type="entry name" value="ABC_tran"/>
    <property type="match status" value="1"/>
</dbReference>
<reference evidence="8 9" key="1">
    <citation type="journal article" date="2016" name="Nat. Commun.">
        <title>Thousands of microbial genomes shed light on interconnected biogeochemical processes in an aquifer system.</title>
        <authorList>
            <person name="Anantharaman K."/>
            <person name="Brown C.T."/>
            <person name="Hug L.A."/>
            <person name="Sharon I."/>
            <person name="Castelle C.J."/>
            <person name="Probst A.J."/>
            <person name="Thomas B.C."/>
            <person name="Singh A."/>
            <person name="Wilkins M.J."/>
            <person name="Karaoz U."/>
            <person name="Brodie E.L."/>
            <person name="Williams K.H."/>
            <person name="Hubbard S.S."/>
            <person name="Banfield J.F."/>
        </authorList>
    </citation>
    <scope>NUCLEOTIDE SEQUENCE [LARGE SCALE GENOMIC DNA]</scope>
</reference>
<accession>A0A1F5AAG3</accession>
<dbReference type="PANTHER" id="PTHR43875">
    <property type="entry name" value="MALTODEXTRIN IMPORT ATP-BINDING PROTEIN MSMX"/>
    <property type="match status" value="1"/>
</dbReference>
<evidence type="ECO:0000259" key="7">
    <source>
        <dbReference type="PROSITE" id="PS50893"/>
    </source>
</evidence>
<evidence type="ECO:0000256" key="4">
    <source>
        <dbReference type="ARBA" id="ARBA00022840"/>
    </source>
</evidence>
<dbReference type="Gene3D" id="2.40.50.140">
    <property type="entry name" value="Nucleic acid-binding proteins"/>
    <property type="match status" value="1"/>
</dbReference>
<dbReference type="SUPFAM" id="SSF52540">
    <property type="entry name" value="P-loop containing nucleoside triphosphate hydrolases"/>
    <property type="match status" value="1"/>
</dbReference>
<dbReference type="PROSITE" id="PS50893">
    <property type="entry name" value="ABC_TRANSPORTER_2"/>
    <property type="match status" value="1"/>
</dbReference>
<evidence type="ECO:0000256" key="6">
    <source>
        <dbReference type="ARBA" id="ARBA00023136"/>
    </source>
</evidence>
<dbReference type="FunFam" id="3.40.50.300:FF:000042">
    <property type="entry name" value="Maltose/maltodextrin ABC transporter, ATP-binding protein"/>
    <property type="match status" value="1"/>
</dbReference>
<name>A0A1F5AAG3_9BACT</name>
<dbReference type="Proteomes" id="UP000177701">
    <property type="component" value="Unassembled WGS sequence"/>
</dbReference>
<protein>
    <recommendedName>
        <fullName evidence="7">ABC transporter domain-containing protein</fullName>
    </recommendedName>
</protein>